<protein>
    <submittedName>
        <fullName evidence="3">Stage II sporulation protein D</fullName>
    </submittedName>
</protein>
<feature type="transmembrane region" description="Helical" evidence="1">
    <location>
        <begin position="5"/>
        <end position="26"/>
    </location>
</feature>
<dbReference type="Pfam" id="PF08486">
    <property type="entry name" value="SpoIID"/>
    <property type="match status" value="1"/>
</dbReference>
<accession>A0A366XX76</accession>
<keyword evidence="1" id="KW-1133">Transmembrane helix</keyword>
<name>A0A366XX76_9BACI</name>
<evidence type="ECO:0000313" key="3">
    <source>
        <dbReference type="EMBL" id="RBW68744.1"/>
    </source>
</evidence>
<keyword evidence="1" id="KW-0812">Transmembrane</keyword>
<dbReference type="EMBL" id="QOCW01000017">
    <property type="protein sequence ID" value="RBW68744.1"/>
    <property type="molecule type" value="Genomic_DNA"/>
</dbReference>
<sequence length="337" mass="37634">MKRFFVVITILTSIVIIIPALLVLPFSETKSIEANVMPQSDTKASSPAASDPAVEVAVYRTQTKTVENLSLEDYVIGVVASEMPAEFEMEALKAQSLTARTYIVKQLLQPSDMKVPSGAVVTDSTLHQVFRSKEELKQLWGADYEWKIERITKAVKETGGQILTYDGNPIEASFFSTSNGYTENSEDYWQNEIPYLKSVKSPWDVDSPKFYDQKSFSASEFQRKLNVTLPDDGTIGKIVNYTEGKRVAEVTINGKTLEGREVREKLDLKSSDFTWERKGDQVVVTTKGYGHGVGMSQYGANGMAQEGQSFQDIVSYYYQGIEISPVQPFVTKMTAKK</sequence>
<dbReference type="OrthoDB" id="9794671at2"/>
<dbReference type="NCBIfam" id="TIGR02669">
    <property type="entry name" value="SpoIID_LytB"/>
    <property type="match status" value="1"/>
</dbReference>
<comment type="caution">
    <text evidence="3">The sequence shown here is derived from an EMBL/GenBank/DDBJ whole genome shotgun (WGS) entry which is preliminary data.</text>
</comment>
<dbReference type="Proteomes" id="UP000253314">
    <property type="component" value="Unassembled WGS sequence"/>
</dbReference>
<dbReference type="AlphaFoldDB" id="A0A366XX76"/>
<evidence type="ECO:0000313" key="4">
    <source>
        <dbReference type="Proteomes" id="UP000253314"/>
    </source>
</evidence>
<keyword evidence="1" id="KW-0472">Membrane</keyword>
<dbReference type="RefSeq" id="WP_113806971.1">
    <property type="nucleotide sequence ID" value="NZ_QOCW01000017.1"/>
</dbReference>
<reference evidence="3 4" key="1">
    <citation type="submission" date="2018-07" db="EMBL/GenBank/DDBJ databases">
        <title>Lottiidibacillus patelloidae gen. nov., sp. nov., isolated from the intestinal tract of a marine limpet and the reclassification of B. taeanensis BH030017T, B. algicola KMM 3737T and B. hwajinpoensis SW-72T as genus Lottiidibacillus.</title>
        <authorList>
            <person name="Liu R."/>
            <person name="Huang Z."/>
        </authorList>
    </citation>
    <scope>NUCLEOTIDE SEQUENCE [LARGE SCALE GENOMIC DNA]</scope>
    <source>
        <strain evidence="3 4">BH030017</strain>
    </source>
</reference>
<evidence type="ECO:0000256" key="1">
    <source>
        <dbReference type="SAM" id="Phobius"/>
    </source>
</evidence>
<gene>
    <name evidence="3" type="primary">spoIID</name>
    <name evidence="3" type="ORF">DS031_15435</name>
</gene>
<dbReference type="InterPro" id="IPR051922">
    <property type="entry name" value="Bact_Sporulation_Assoc"/>
</dbReference>
<organism evidence="3 4">
    <name type="scientific">Bacillus taeanensis</name>
    <dbReference type="NCBI Taxonomy" id="273032"/>
    <lineage>
        <taxon>Bacteria</taxon>
        <taxon>Bacillati</taxon>
        <taxon>Bacillota</taxon>
        <taxon>Bacilli</taxon>
        <taxon>Bacillales</taxon>
        <taxon>Bacillaceae</taxon>
        <taxon>Bacillus</taxon>
    </lineage>
</organism>
<dbReference type="InterPro" id="IPR013693">
    <property type="entry name" value="SpoIID/LytB_N"/>
</dbReference>
<dbReference type="InterPro" id="IPR013486">
    <property type="entry name" value="SpoIID/LytB"/>
</dbReference>
<feature type="domain" description="Sporulation stage II protein D amidase enhancer LytB N-terminal" evidence="2">
    <location>
        <begin position="59"/>
        <end position="165"/>
    </location>
</feature>
<proteinExistence type="predicted"/>
<evidence type="ECO:0000259" key="2">
    <source>
        <dbReference type="Pfam" id="PF08486"/>
    </source>
</evidence>
<dbReference type="InterPro" id="IPR014225">
    <property type="entry name" value="Spore_II_D_firmicutes"/>
</dbReference>
<dbReference type="GO" id="GO:0030435">
    <property type="term" value="P:sporulation resulting in formation of a cellular spore"/>
    <property type="evidence" value="ECO:0007669"/>
    <property type="project" value="InterPro"/>
</dbReference>
<dbReference type="PANTHER" id="PTHR30032">
    <property type="entry name" value="N-ACETYLMURAMOYL-L-ALANINE AMIDASE-RELATED"/>
    <property type="match status" value="1"/>
</dbReference>
<dbReference type="GO" id="GO:0030288">
    <property type="term" value="C:outer membrane-bounded periplasmic space"/>
    <property type="evidence" value="ECO:0007669"/>
    <property type="project" value="TreeGrafter"/>
</dbReference>
<dbReference type="PANTHER" id="PTHR30032:SF4">
    <property type="entry name" value="AMIDASE ENHANCER"/>
    <property type="match status" value="1"/>
</dbReference>
<keyword evidence="4" id="KW-1185">Reference proteome</keyword>
<dbReference type="NCBIfam" id="TIGR02870">
    <property type="entry name" value="spore_II_D"/>
    <property type="match status" value="1"/>
</dbReference>